<keyword evidence="7" id="KW-0496">Mitochondrion</keyword>
<evidence type="ECO:0000256" key="10">
    <source>
        <dbReference type="RuleBase" id="RU003805"/>
    </source>
</evidence>
<keyword evidence="8 10" id="KW-0804">Transcription</keyword>
<evidence type="ECO:0000256" key="8">
    <source>
        <dbReference type="ARBA" id="ARBA00023163"/>
    </source>
</evidence>
<dbReference type="GO" id="GO:0034245">
    <property type="term" value="C:mitochondrial DNA-directed RNA polymerase complex"/>
    <property type="evidence" value="ECO:0007669"/>
    <property type="project" value="TreeGrafter"/>
</dbReference>
<dbReference type="FunFam" id="1.10.287.280:FF:000001">
    <property type="entry name" value="DNA-directed RNA polymerase"/>
    <property type="match status" value="1"/>
</dbReference>
<feature type="region of interest" description="Disordered" evidence="11">
    <location>
        <begin position="1079"/>
        <end position="1102"/>
    </location>
</feature>
<evidence type="ECO:0000256" key="5">
    <source>
        <dbReference type="ARBA" id="ARBA00022695"/>
    </source>
</evidence>
<keyword evidence="14" id="KW-1185">Reference proteome</keyword>
<evidence type="ECO:0000313" key="13">
    <source>
        <dbReference type="EMBL" id="KAF9463342.1"/>
    </source>
</evidence>
<dbReference type="Gene3D" id="1.10.150.20">
    <property type="entry name" value="5' to 3' exonuclease, C-terminal subdomain"/>
    <property type="match status" value="1"/>
</dbReference>
<proteinExistence type="inferred from homology"/>
<comment type="catalytic activity">
    <reaction evidence="9 10">
        <text>RNA(n) + a ribonucleoside 5'-triphosphate = RNA(n+1) + diphosphate</text>
        <dbReference type="Rhea" id="RHEA:21248"/>
        <dbReference type="Rhea" id="RHEA-COMP:14527"/>
        <dbReference type="Rhea" id="RHEA-COMP:17342"/>
        <dbReference type="ChEBI" id="CHEBI:33019"/>
        <dbReference type="ChEBI" id="CHEBI:61557"/>
        <dbReference type="ChEBI" id="CHEBI:140395"/>
        <dbReference type="EC" id="2.7.7.6"/>
    </reaction>
</comment>
<dbReference type="PROSITE" id="PS00489">
    <property type="entry name" value="RNA_POL_PHAGE_2"/>
    <property type="match status" value="1"/>
</dbReference>
<evidence type="ECO:0000256" key="6">
    <source>
        <dbReference type="ARBA" id="ARBA00022946"/>
    </source>
</evidence>
<evidence type="ECO:0000256" key="4">
    <source>
        <dbReference type="ARBA" id="ARBA00022679"/>
    </source>
</evidence>
<dbReference type="PANTHER" id="PTHR10102">
    <property type="entry name" value="DNA-DIRECTED RNA POLYMERASE, MITOCHONDRIAL"/>
    <property type="match status" value="1"/>
</dbReference>
<evidence type="ECO:0000256" key="9">
    <source>
        <dbReference type="ARBA" id="ARBA00048552"/>
    </source>
</evidence>
<evidence type="ECO:0000256" key="11">
    <source>
        <dbReference type="SAM" id="MobiDB-lite"/>
    </source>
</evidence>
<evidence type="ECO:0000256" key="2">
    <source>
        <dbReference type="ARBA" id="ARBA00009493"/>
    </source>
</evidence>
<dbReference type="InterPro" id="IPR029262">
    <property type="entry name" value="RPOL_N"/>
</dbReference>
<dbReference type="InterPro" id="IPR046950">
    <property type="entry name" value="DNA-dir_Rpol_C_phage-type"/>
</dbReference>
<sequence length="1142" mass="127764">MESGKEKINPDASTYAAMLLTWHRFNPESANPVVQAESVPPTALLTRLVDRQLSVPHVISNRMFTSSEEAAEVIKTLSKAAVHLNMSKVVSELGHAEVIGTHTTDPLDNVPEATPVLRVKVPSLEDDAEVETQPEMEIPFNLDNLRRHLAEVTLARRVLPEDVASRQKLLEESVYEVAVERLKHQADLFAELGLGNNSLLQADLQRWMWDWHSKLKVRLEKEIKAIITAEKNPKKTKTISHPLSPYLLLVKAERLSLITILEVMRLQGSGGVYDGMKTTRALIGVGKAVEIEYKAQVCRNNKIHVPTSPRLGDTGYFSNMGYRSLQERRIAAAKHMTDGEGWTTAWTQPVRSKIGGILVECLMDVAEVTRTGVDKSGKAVSEVQPAFYHTYEYLRGQKLGVIRLNPIVSDRISKDGLRETLHPRHLPMLVKPKPWLSHNQGGYLYNTTSAMRFKDSVEQESYLKHASDLGNVELVYAGLDVLGSTPWKINKDVFDVVLQVWNSGERMGKVPPAVYDKPEPDVPPNADTDIKARSIHIQRMKGYNQAKANNHSERCNVNYKIEIARAFLGDTIYLPHNLDFRGRAYPIPPHLNHIGDDLSRGLLKFGEAQPLGERGLRWLKIHLANLYGFDKANFDERVDFVMDHLDDVYDSALHPLDGGRWWTKADDPWQCLATCKELHAALESGDPHGYMSDLPVHQDGTCNGLQHYAALGGDDRGAAQVNLSAGDRPSDVYTHVGNMVERMLEADAAKGEPYAQLLVGKISRKVVKQTVMTTVYGVTFVGAREQIEKQLKDKKDLKEEECWGAASYLAKKVLLAIGDLFSGATGIQVWLNLSARLVSKSIPAERLPEAMAEHNKTSSKRSSKTVLPFDRLKKEQMTSVVWTTPLGLPIVQPYRKANRKQIMTSLQTVYISDPNSPAEVNSMKQASAFPPNFIHSLDATHMMLTALECRTQGLTFASVHDSYWTHAASIDKMSKIIRDTFIAVHSSEVLEKLQAEFLERYKGYKVPLVHLRSGKLISQLHAAGSRIVATPEQAKTLQAIKELLVVSDTERPTDTADVEATSNSDPELQKLLNVLEDQELDEDEDEYDSPRTQASRRRKAEEDRANIELMGKFVNLTDLLPPLPKKGGFKVETIKGSQYFFS</sequence>
<dbReference type="AlphaFoldDB" id="A0A9P6CEX8"/>
<comment type="caution">
    <text evidence="13">The sequence shown here is derived from an EMBL/GenBank/DDBJ whole genome shotgun (WGS) entry which is preliminary data.</text>
</comment>
<dbReference type="GO" id="GO:0006390">
    <property type="term" value="P:mitochondrial transcription"/>
    <property type="evidence" value="ECO:0007669"/>
    <property type="project" value="TreeGrafter"/>
</dbReference>
<evidence type="ECO:0000256" key="3">
    <source>
        <dbReference type="ARBA" id="ARBA00022478"/>
    </source>
</evidence>
<dbReference type="FunFam" id="1.10.150.20:FF:000041">
    <property type="entry name" value="DNA-directed RNA polymerase"/>
    <property type="match status" value="1"/>
</dbReference>
<dbReference type="EC" id="2.7.7.6" evidence="10"/>
<dbReference type="PROSITE" id="PS00900">
    <property type="entry name" value="RNA_POL_PHAGE_1"/>
    <property type="match status" value="1"/>
</dbReference>
<dbReference type="GO" id="GO:0003899">
    <property type="term" value="F:DNA-directed RNA polymerase activity"/>
    <property type="evidence" value="ECO:0007669"/>
    <property type="project" value="UniProtKB-EC"/>
</dbReference>
<evidence type="ECO:0000256" key="7">
    <source>
        <dbReference type="ARBA" id="ARBA00023128"/>
    </source>
</evidence>
<dbReference type="InterPro" id="IPR002092">
    <property type="entry name" value="DNA-dir_Rpol_phage-type"/>
</dbReference>
<feature type="domain" description="DNA-directed RNA polymerase N-terminal" evidence="12">
    <location>
        <begin position="165"/>
        <end position="484"/>
    </location>
</feature>
<evidence type="ECO:0000256" key="1">
    <source>
        <dbReference type="ARBA" id="ARBA00004173"/>
    </source>
</evidence>
<dbReference type="SUPFAM" id="SSF56672">
    <property type="entry name" value="DNA/RNA polymerases"/>
    <property type="match status" value="1"/>
</dbReference>
<dbReference type="GO" id="GO:0001018">
    <property type="term" value="F:mitochondrial promoter sequence-specific DNA binding"/>
    <property type="evidence" value="ECO:0007669"/>
    <property type="project" value="TreeGrafter"/>
</dbReference>
<keyword evidence="3 10" id="KW-0240">DNA-directed RNA polymerase</keyword>
<comment type="subcellular location">
    <subcellularLocation>
        <location evidence="1">Mitochondrion</location>
    </subcellularLocation>
</comment>
<dbReference type="InterPro" id="IPR037159">
    <property type="entry name" value="RNA_POL_N_sf"/>
</dbReference>
<dbReference type="EMBL" id="MU150263">
    <property type="protein sequence ID" value="KAF9463342.1"/>
    <property type="molecule type" value="Genomic_DNA"/>
</dbReference>
<dbReference type="InterPro" id="IPR024075">
    <property type="entry name" value="DNA-dir_RNA_pol_helix_hairp_sf"/>
</dbReference>
<organism evidence="13 14">
    <name type="scientific">Collybia nuda</name>
    <dbReference type="NCBI Taxonomy" id="64659"/>
    <lineage>
        <taxon>Eukaryota</taxon>
        <taxon>Fungi</taxon>
        <taxon>Dikarya</taxon>
        <taxon>Basidiomycota</taxon>
        <taxon>Agaricomycotina</taxon>
        <taxon>Agaricomycetes</taxon>
        <taxon>Agaricomycetidae</taxon>
        <taxon>Agaricales</taxon>
        <taxon>Tricholomatineae</taxon>
        <taxon>Clitocybaceae</taxon>
        <taxon>Collybia</taxon>
    </lineage>
</organism>
<dbReference type="Gene3D" id="1.10.1320.10">
    <property type="entry name" value="DNA-directed RNA polymerase, N-terminal domain"/>
    <property type="match status" value="1"/>
</dbReference>
<keyword evidence="5 10" id="KW-0548">Nucleotidyltransferase</keyword>
<dbReference type="Pfam" id="PF00940">
    <property type="entry name" value="RNA_pol"/>
    <property type="match status" value="1"/>
</dbReference>
<accession>A0A9P6CEX8</accession>
<gene>
    <name evidence="13" type="ORF">BDZ94DRAFT_1218286</name>
</gene>
<dbReference type="Proteomes" id="UP000807353">
    <property type="component" value="Unassembled WGS sequence"/>
</dbReference>
<dbReference type="InterPro" id="IPR043502">
    <property type="entry name" value="DNA/RNA_pol_sf"/>
</dbReference>
<keyword evidence="4 10" id="KW-0808">Transferase</keyword>
<dbReference type="Gene3D" id="1.10.287.260">
    <property type="match status" value="1"/>
</dbReference>
<dbReference type="Pfam" id="PF14700">
    <property type="entry name" value="RPOL_N"/>
    <property type="match status" value="1"/>
</dbReference>
<name>A0A9P6CEX8_9AGAR</name>
<protein>
    <recommendedName>
        <fullName evidence="10">DNA-directed RNA polymerase</fullName>
        <ecNumber evidence="10">2.7.7.6</ecNumber>
    </recommendedName>
</protein>
<evidence type="ECO:0000259" key="12">
    <source>
        <dbReference type="SMART" id="SM01311"/>
    </source>
</evidence>
<dbReference type="SMART" id="SM01311">
    <property type="entry name" value="RPOL_N"/>
    <property type="match status" value="1"/>
</dbReference>
<dbReference type="Gene3D" id="1.10.287.280">
    <property type="match status" value="1"/>
</dbReference>
<keyword evidence="6" id="KW-0809">Transit peptide</keyword>
<comment type="similarity">
    <text evidence="2 10">Belongs to the phage and mitochondrial RNA polymerase family.</text>
</comment>
<evidence type="ECO:0000313" key="14">
    <source>
        <dbReference type="Proteomes" id="UP000807353"/>
    </source>
</evidence>
<reference evidence="13" key="1">
    <citation type="submission" date="2020-11" db="EMBL/GenBank/DDBJ databases">
        <authorList>
            <consortium name="DOE Joint Genome Institute"/>
            <person name="Ahrendt S."/>
            <person name="Riley R."/>
            <person name="Andreopoulos W."/>
            <person name="Labutti K."/>
            <person name="Pangilinan J."/>
            <person name="Ruiz-Duenas F.J."/>
            <person name="Barrasa J.M."/>
            <person name="Sanchez-Garcia M."/>
            <person name="Camarero S."/>
            <person name="Miyauchi S."/>
            <person name="Serrano A."/>
            <person name="Linde D."/>
            <person name="Babiker R."/>
            <person name="Drula E."/>
            <person name="Ayuso-Fernandez I."/>
            <person name="Pacheco R."/>
            <person name="Padilla G."/>
            <person name="Ferreira P."/>
            <person name="Barriuso J."/>
            <person name="Kellner H."/>
            <person name="Castanera R."/>
            <person name="Alfaro M."/>
            <person name="Ramirez L."/>
            <person name="Pisabarro A.G."/>
            <person name="Kuo A."/>
            <person name="Tritt A."/>
            <person name="Lipzen A."/>
            <person name="He G."/>
            <person name="Yan M."/>
            <person name="Ng V."/>
            <person name="Cullen D."/>
            <person name="Martin F."/>
            <person name="Rosso M.-N."/>
            <person name="Henrissat B."/>
            <person name="Hibbett D."/>
            <person name="Martinez A.T."/>
            <person name="Grigoriev I.V."/>
        </authorList>
    </citation>
    <scope>NUCLEOTIDE SEQUENCE</scope>
    <source>
        <strain evidence="13">CBS 247.69</strain>
    </source>
</reference>
<dbReference type="PANTHER" id="PTHR10102:SF0">
    <property type="entry name" value="DNA-DIRECTED RNA POLYMERASE, MITOCHONDRIAL"/>
    <property type="match status" value="1"/>
</dbReference>
<dbReference type="OrthoDB" id="276422at2759"/>
<comment type="function">
    <text evidence="10">DNA-dependent RNA polymerase catalyzes the transcription of DNA into RNA using the four ribonucleoside triphosphates as substrates.</text>
</comment>